<dbReference type="EMBL" id="MFZF01000016">
    <property type="protein sequence ID" value="OGK16457.1"/>
    <property type="molecule type" value="Genomic_DNA"/>
</dbReference>
<proteinExistence type="predicted"/>
<sequence length="469" mass="52502">MHLTKIAIKTLYKSLFFAVIFLFITIVLIFLYLNYQISQKYNNRLLPGIVVNGVDLSGSNFNQIKEYVDGQNKRLERDVLITLEYPDSELATFSAQMLRVKYNDRQLFSKTYPIGRNLDNPLDLISAIYQILLGQKIHLTVMPEYSISSLEENLKVKKKTSYVAPKNALFKVVNNRVVAFQIDKPGSSLNIKPALSQAKQYFETDPGINKNQLKISVEAKIMPAKFSISEANNFGIVEEIGKGVSNFAHSAPPRIFNIRLVSSRINGTLVPRGEIFSFNDSAGEISSRTGYQSGYAIISGATVLSDGGGVCQESTTIFRAAINAGLPIVAWKNHSYRVRYYENDSKPGFDATVYAPRVDFKFKNDTPAHILIQSSIEGTILTVALYGKRDNREVSISLARVWGVVPPPEPLYKDDPTLPRGTTKQVDYTAWGAKAAFDYKVTRGNEILQDRTFTSVYQPWQAVFLVGTQ</sequence>
<dbReference type="InterPro" id="IPR052913">
    <property type="entry name" value="Glycopeptide_resist_protein"/>
</dbReference>
<dbReference type="AlphaFoldDB" id="A0A1F7GC73"/>
<keyword evidence="1" id="KW-1133">Transmembrane helix</keyword>
<dbReference type="Pfam" id="PF12229">
    <property type="entry name" value="PG_binding_4"/>
    <property type="match status" value="1"/>
</dbReference>
<dbReference type="PANTHER" id="PTHR35788:SF1">
    <property type="entry name" value="EXPORTED PROTEIN"/>
    <property type="match status" value="1"/>
</dbReference>
<organism evidence="3 4">
    <name type="scientific">Candidatus Roizmanbacteria bacterium RIFCSPHIGHO2_01_FULL_39_12b</name>
    <dbReference type="NCBI Taxonomy" id="1802030"/>
    <lineage>
        <taxon>Bacteria</taxon>
        <taxon>Candidatus Roizmaniibacteriota</taxon>
    </lineage>
</organism>
<evidence type="ECO:0000256" key="1">
    <source>
        <dbReference type="SAM" id="Phobius"/>
    </source>
</evidence>
<evidence type="ECO:0000259" key="2">
    <source>
        <dbReference type="Pfam" id="PF12229"/>
    </source>
</evidence>
<reference evidence="3 4" key="1">
    <citation type="journal article" date="2016" name="Nat. Commun.">
        <title>Thousands of microbial genomes shed light on interconnected biogeochemical processes in an aquifer system.</title>
        <authorList>
            <person name="Anantharaman K."/>
            <person name="Brown C.T."/>
            <person name="Hug L.A."/>
            <person name="Sharon I."/>
            <person name="Castelle C.J."/>
            <person name="Probst A.J."/>
            <person name="Thomas B.C."/>
            <person name="Singh A."/>
            <person name="Wilkins M.J."/>
            <person name="Karaoz U."/>
            <person name="Brodie E.L."/>
            <person name="Williams K.H."/>
            <person name="Hubbard S.S."/>
            <person name="Banfield J.F."/>
        </authorList>
    </citation>
    <scope>NUCLEOTIDE SEQUENCE [LARGE SCALE GENOMIC DNA]</scope>
</reference>
<keyword evidence="1" id="KW-0472">Membrane</keyword>
<comment type="caution">
    <text evidence="3">The sequence shown here is derived from an EMBL/GenBank/DDBJ whole genome shotgun (WGS) entry which is preliminary data.</text>
</comment>
<evidence type="ECO:0000313" key="3">
    <source>
        <dbReference type="EMBL" id="OGK16457.1"/>
    </source>
</evidence>
<dbReference type="PANTHER" id="PTHR35788">
    <property type="entry name" value="EXPORTED PROTEIN-RELATED"/>
    <property type="match status" value="1"/>
</dbReference>
<dbReference type="Pfam" id="PF04294">
    <property type="entry name" value="VanW"/>
    <property type="match status" value="1"/>
</dbReference>
<dbReference type="Proteomes" id="UP000178372">
    <property type="component" value="Unassembled WGS sequence"/>
</dbReference>
<accession>A0A1F7GC73</accession>
<keyword evidence="1" id="KW-0812">Transmembrane</keyword>
<feature type="domain" description="YoaR-like putative peptidoglycan binding" evidence="2">
    <location>
        <begin position="92"/>
        <end position="196"/>
    </location>
</feature>
<dbReference type="InterPro" id="IPR022029">
    <property type="entry name" value="YoaR-like_PG-bd"/>
</dbReference>
<protein>
    <recommendedName>
        <fullName evidence="2">YoaR-like putative peptidoglycan binding domain-containing protein</fullName>
    </recommendedName>
</protein>
<dbReference type="InterPro" id="IPR007391">
    <property type="entry name" value="Vancomycin_resist_VanW"/>
</dbReference>
<gene>
    <name evidence="3" type="ORF">A2690_03865</name>
</gene>
<name>A0A1F7GC73_9BACT</name>
<evidence type="ECO:0000313" key="4">
    <source>
        <dbReference type="Proteomes" id="UP000178372"/>
    </source>
</evidence>
<feature type="transmembrane region" description="Helical" evidence="1">
    <location>
        <begin position="12"/>
        <end position="33"/>
    </location>
</feature>